<keyword evidence="2" id="KW-1185">Reference proteome</keyword>
<dbReference type="AlphaFoldDB" id="B4VM63"/>
<reference evidence="1 2" key="1">
    <citation type="submission" date="2008-07" db="EMBL/GenBank/DDBJ databases">
        <authorList>
            <person name="Tandeau de Marsac N."/>
            <person name="Ferriera S."/>
            <person name="Johnson J."/>
            <person name="Kravitz S."/>
            <person name="Beeson K."/>
            <person name="Sutton G."/>
            <person name="Rogers Y.-H."/>
            <person name="Friedman R."/>
            <person name="Frazier M."/>
            <person name="Venter J.C."/>
        </authorList>
    </citation>
    <scope>NUCLEOTIDE SEQUENCE [LARGE SCALE GENOMIC DNA]</scope>
    <source>
        <strain evidence="1 2">PCC 7420</strain>
    </source>
</reference>
<dbReference type="EMBL" id="DS989845">
    <property type="protein sequence ID" value="EDX76785.1"/>
    <property type="molecule type" value="Genomic_DNA"/>
</dbReference>
<evidence type="ECO:0000313" key="2">
    <source>
        <dbReference type="Proteomes" id="UP000003835"/>
    </source>
</evidence>
<sequence length="57" mass="6603">MRGGFIELRSFSPQDNSQTRPYGLTHIWVKLSNSEEIKSTGRLCDRLNPFRSGYRIS</sequence>
<proteinExistence type="predicted"/>
<accession>B4VM63</accession>
<protein>
    <submittedName>
        <fullName evidence="1">Uncharacterized protein</fullName>
    </submittedName>
</protein>
<dbReference type="Proteomes" id="UP000003835">
    <property type="component" value="Unassembled WGS sequence"/>
</dbReference>
<dbReference type="HOGENOM" id="CLU_2988831_0_0_3"/>
<evidence type="ECO:0000313" key="1">
    <source>
        <dbReference type="EMBL" id="EDX76785.1"/>
    </source>
</evidence>
<organism evidence="1 2">
    <name type="scientific">Coleofasciculus chthonoplastes PCC 7420</name>
    <dbReference type="NCBI Taxonomy" id="118168"/>
    <lineage>
        <taxon>Bacteria</taxon>
        <taxon>Bacillati</taxon>
        <taxon>Cyanobacteriota</taxon>
        <taxon>Cyanophyceae</taxon>
        <taxon>Coleofasciculales</taxon>
        <taxon>Coleofasciculaceae</taxon>
        <taxon>Coleofasciculus</taxon>
    </lineage>
</organism>
<name>B4VM63_9CYAN</name>
<gene>
    <name evidence="1" type="ORF">MC7420_1788</name>
</gene>
<dbReference type="STRING" id="118168.MC7420_1788"/>